<sequence>MPTRQASVLTSSRQTLHVIPSNVPQNSIKLIQNQWCQVKKTTRIVSSNEGLQNDSPHKRRWNGHILRQRRQVNPAKSPGHSSTAVHTHHLPRRQLTPKTGMPVGSGSGSRSRLHISGAAPGTVSNVGLTNITVNIFIITHPTPLPQKCFPYLLKAQDHPAERQSSSKVSDAKTVKPDGEEERYE</sequence>
<dbReference type="AlphaFoldDB" id="A0AAE1CR33"/>
<feature type="region of interest" description="Disordered" evidence="1">
    <location>
        <begin position="156"/>
        <end position="184"/>
    </location>
</feature>
<evidence type="ECO:0000313" key="2">
    <source>
        <dbReference type="EMBL" id="KAK3730070.1"/>
    </source>
</evidence>
<reference evidence="2" key="1">
    <citation type="journal article" date="2023" name="G3 (Bethesda)">
        <title>A reference genome for the long-term kleptoplast-retaining sea slug Elysia crispata morphotype clarki.</title>
        <authorList>
            <person name="Eastman K.E."/>
            <person name="Pendleton A.L."/>
            <person name="Shaikh M.A."/>
            <person name="Suttiyut T."/>
            <person name="Ogas R."/>
            <person name="Tomko P."/>
            <person name="Gavelis G."/>
            <person name="Widhalm J.R."/>
            <person name="Wisecaver J.H."/>
        </authorList>
    </citation>
    <scope>NUCLEOTIDE SEQUENCE</scope>
    <source>
        <strain evidence="2">ECLA1</strain>
    </source>
</reference>
<evidence type="ECO:0000313" key="3">
    <source>
        <dbReference type="Proteomes" id="UP001283361"/>
    </source>
</evidence>
<gene>
    <name evidence="2" type="ORF">RRG08_055138</name>
</gene>
<accession>A0AAE1CR33</accession>
<protein>
    <submittedName>
        <fullName evidence="2">Uncharacterized protein</fullName>
    </submittedName>
</protein>
<proteinExistence type="predicted"/>
<organism evidence="2 3">
    <name type="scientific">Elysia crispata</name>
    <name type="common">lettuce slug</name>
    <dbReference type="NCBI Taxonomy" id="231223"/>
    <lineage>
        <taxon>Eukaryota</taxon>
        <taxon>Metazoa</taxon>
        <taxon>Spiralia</taxon>
        <taxon>Lophotrochozoa</taxon>
        <taxon>Mollusca</taxon>
        <taxon>Gastropoda</taxon>
        <taxon>Heterobranchia</taxon>
        <taxon>Euthyneura</taxon>
        <taxon>Panpulmonata</taxon>
        <taxon>Sacoglossa</taxon>
        <taxon>Placobranchoidea</taxon>
        <taxon>Plakobranchidae</taxon>
        <taxon>Elysia</taxon>
    </lineage>
</organism>
<name>A0AAE1CR33_9GAST</name>
<feature type="region of interest" description="Disordered" evidence="1">
    <location>
        <begin position="70"/>
        <end position="124"/>
    </location>
</feature>
<dbReference type="EMBL" id="JAWDGP010007095">
    <property type="protein sequence ID" value="KAK3730070.1"/>
    <property type="molecule type" value="Genomic_DNA"/>
</dbReference>
<comment type="caution">
    <text evidence="2">The sequence shown here is derived from an EMBL/GenBank/DDBJ whole genome shotgun (WGS) entry which is preliminary data.</text>
</comment>
<evidence type="ECO:0000256" key="1">
    <source>
        <dbReference type="SAM" id="MobiDB-lite"/>
    </source>
</evidence>
<dbReference type="Proteomes" id="UP001283361">
    <property type="component" value="Unassembled WGS sequence"/>
</dbReference>
<keyword evidence="3" id="KW-1185">Reference proteome</keyword>